<protein>
    <recommendedName>
        <fullName evidence="3">Proliferating cell nuclear antigen</fullName>
    </recommendedName>
</protein>
<dbReference type="OMA" id="WEDSESP"/>
<evidence type="ECO:0000313" key="2">
    <source>
        <dbReference type="Proteomes" id="UP000003163"/>
    </source>
</evidence>
<dbReference type="EMBL" id="AFBI03000037">
    <property type="protein sequence ID" value="EJW03446.1"/>
    <property type="molecule type" value="Genomic_DNA"/>
</dbReference>
<dbReference type="AlphaFoldDB" id="J9D6N1"/>
<evidence type="ECO:0000313" key="1">
    <source>
        <dbReference type="EMBL" id="EJW03446.1"/>
    </source>
</evidence>
<name>J9D6N1_EDHAE</name>
<accession>J9D6N1</accession>
<organism evidence="1 2">
    <name type="scientific">Edhazardia aedis (strain USNM 41457)</name>
    <name type="common">Microsporidian parasite</name>
    <dbReference type="NCBI Taxonomy" id="1003232"/>
    <lineage>
        <taxon>Eukaryota</taxon>
        <taxon>Fungi</taxon>
        <taxon>Fungi incertae sedis</taxon>
        <taxon>Microsporidia</taxon>
        <taxon>Edhazardia</taxon>
    </lineage>
</organism>
<dbReference type="HOGENOM" id="CLU_1165797_0_0_1"/>
<gene>
    <name evidence="1" type="ORF">EDEG_02211</name>
</gene>
<reference evidence="1 2" key="1">
    <citation type="submission" date="2011-08" db="EMBL/GenBank/DDBJ databases">
        <authorList>
            <person name="Liu Z.J."/>
            <person name="Shi F.L."/>
            <person name="Lu J.Q."/>
            <person name="Li M."/>
            <person name="Wang Z.L."/>
        </authorList>
    </citation>
    <scope>NUCLEOTIDE SEQUENCE [LARGE SCALE GENOMIC DNA]</scope>
    <source>
        <strain evidence="1 2">USNM 41457</strain>
    </source>
</reference>
<comment type="caution">
    <text evidence="1">The sequence shown here is derived from an EMBL/GenBank/DDBJ whole genome shotgun (WGS) entry which is preliminary data.</text>
</comment>
<evidence type="ECO:0008006" key="3">
    <source>
        <dbReference type="Google" id="ProtNLM"/>
    </source>
</evidence>
<dbReference type="InParanoid" id="J9D6N1"/>
<proteinExistence type="predicted"/>
<keyword evidence="2" id="KW-1185">Reference proteome</keyword>
<sequence length="238" mass="27724">MIKLQISAKNAKKFDKIQSIFPNSDITIQITEQCMVAQYISEDKSLFLNITLHSIFFNKFEYEHLKLPFIFSIFQTKIYKAGMIYLDIEITTFIFRMIWHFNGYIFKKETFIADSDLYKLQYNPNVKLELDCTMFADILKYLNGNSLDMEVVKNGTMNLVAKSKKNAASTLVPVEIKYWKFDDLSFQIDVPFSSLRKVFSNLDDFTVCAIFFENDDAPLNVILDGAGFNLSYFIAIYF</sequence>
<reference evidence="2" key="2">
    <citation type="submission" date="2015-07" db="EMBL/GenBank/DDBJ databases">
        <title>Contrasting host-pathogen interactions and genome evolution in two generalist and specialist microsporidian pathogens of mosquitoes.</title>
        <authorList>
            <consortium name="The Broad Institute Genomics Platform"/>
            <consortium name="The Broad Institute Genome Sequencing Center for Infectious Disease"/>
            <person name="Cuomo C.A."/>
            <person name="Sanscrainte N.D."/>
            <person name="Goldberg J.M."/>
            <person name="Heiman D."/>
            <person name="Young S."/>
            <person name="Zeng Q."/>
            <person name="Becnel J.J."/>
            <person name="Birren B.W."/>
        </authorList>
    </citation>
    <scope>NUCLEOTIDE SEQUENCE [LARGE SCALE GENOMIC DNA]</scope>
    <source>
        <strain evidence="2">USNM 41457</strain>
    </source>
</reference>
<dbReference type="Proteomes" id="UP000003163">
    <property type="component" value="Unassembled WGS sequence"/>
</dbReference>
<dbReference type="VEuPathDB" id="MicrosporidiaDB:EDEG_02211"/>